<feature type="transmembrane region" description="Helical" evidence="6">
    <location>
        <begin position="286"/>
        <end position="309"/>
    </location>
</feature>
<feature type="transmembrane region" description="Helical" evidence="6">
    <location>
        <begin position="168"/>
        <end position="186"/>
    </location>
</feature>
<dbReference type="PROSITE" id="PS00668">
    <property type="entry name" value="COMPLEX1_ND1_2"/>
    <property type="match status" value="1"/>
</dbReference>
<keyword evidence="6 7" id="KW-0520">NAD</keyword>
<feature type="transmembrane region" description="Helical" evidence="6">
    <location>
        <begin position="329"/>
        <end position="347"/>
    </location>
</feature>
<feature type="transmembrane region" description="Helical" evidence="6">
    <location>
        <begin position="128"/>
        <end position="147"/>
    </location>
</feature>
<evidence type="ECO:0000313" key="8">
    <source>
        <dbReference type="EMBL" id="TGK91311.1"/>
    </source>
</evidence>
<evidence type="ECO:0000256" key="5">
    <source>
        <dbReference type="ARBA" id="ARBA00023136"/>
    </source>
</evidence>
<feature type="transmembrane region" description="Helical" evidence="6">
    <location>
        <begin position="77"/>
        <end position="96"/>
    </location>
</feature>
<proteinExistence type="inferred from homology"/>
<feature type="transmembrane region" description="Helical" evidence="6">
    <location>
        <begin position="6"/>
        <end position="29"/>
    </location>
</feature>
<dbReference type="GO" id="GO:0016655">
    <property type="term" value="F:oxidoreductase activity, acting on NAD(P)H, quinone or similar compound as acceptor"/>
    <property type="evidence" value="ECO:0007669"/>
    <property type="project" value="UniProtKB-UniRule"/>
</dbReference>
<dbReference type="InterPro" id="IPR001694">
    <property type="entry name" value="NADH_UbQ_OxRdtase_su1/FPO"/>
</dbReference>
<dbReference type="GO" id="GO:0005886">
    <property type="term" value="C:plasma membrane"/>
    <property type="evidence" value="ECO:0007669"/>
    <property type="project" value="UniProtKB-SubCell"/>
</dbReference>
<feature type="transmembrane region" description="Helical" evidence="6">
    <location>
        <begin position="198"/>
        <end position="219"/>
    </location>
</feature>
<dbReference type="PANTHER" id="PTHR11432:SF3">
    <property type="entry name" value="NADH-UBIQUINONE OXIDOREDUCTASE CHAIN 1"/>
    <property type="match status" value="1"/>
</dbReference>
<comment type="similarity">
    <text evidence="6 7">Belongs to the complex I subunit 1 family.</text>
</comment>
<feature type="transmembrane region" description="Helical" evidence="6">
    <location>
        <begin position="248"/>
        <end position="274"/>
    </location>
</feature>
<accession>A0A2M9Y372</accession>
<keyword evidence="6" id="KW-1003">Cell membrane</keyword>
<keyword evidence="6" id="KW-0874">Quinone</keyword>
<evidence type="ECO:0000256" key="3">
    <source>
        <dbReference type="ARBA" id="ARBA00022692"/>
    </source>
</evidence>
<comment type="caution">
    <text evidence="8">The sequence shown here is derived from an EMBL/GenBank/DDBJ whole genome shotgun (WGS) entry which is preliminary data.</text>
</comment>
<dbReference type="GO" id="GO:0009060">
    <property type="term" value="P:aerobic respiration"/>
    <property type="evidence" value="ECO:0007669"/>
    <property type="project" value="TreeGrafter"/>
</dbReference>
<evidence type="ECO:0000256" key="7">
    <source>
        <dbReference type="RuleBase" id="RU000471"/>
    </source>
</evidence>
<keyword evidence="4 6" id="KW-1133">Transmembrane helix</keyword>
<dbReference type="InterPro" id="IPR018086">
    <property type="entry name" value="NADH_UbQ_OxRdtase_su1_CS"/>
</dbReference>
<dbReference type="GO" id="GO:0048038">
    <property type="term" value="F:quinone binding"/>
    <property type="evidence" value="ECO:0007669"/>
    <property type="project" value="UniProtKB-KW"/>
</dbReference>
<evidence type="ECO:0000256" key="2">
    <source>
        <dbReference type="ARBA" id="ARBA00022519"/>
    </source>
</evidence>
<dbReference type="Pfam" id="PF00146">
    <property type="entry name" value="NADHdh"/>
    <property type="match status" value="1"/>
</dbReference>
<evidence type="ECO:0000256" key="6">
    <source>
        <dbReference type="HAMAP-Rule" id="MF_01350"/>
    </source>
</evidence>
<protein>
    <recommendedName>
        <fullName evidence="6">NADH-quinone oxidoreductase subunit H</fullName>
        <ecNumber evidence="6">7.1.1.-</ecNumber>
    </recommendedName>
    <alternativeName>
        <fullName evidence="6">NADH dehydrogenase I subunit H</fullName>
    </alternativeName>
    <alternativeName>
        <fullName evidence="6">NDH-1 subunit H</fullName>
    </alternativeName>
</protein>
<dbReference type="Proteomes" id="UP000297891">
    <property type="component" value="Unassembled WGS sequence"/>
</dbReference>
<keyword evidence="8" id="KW-0560">Oxidoreductase</keyword>
<evidence type="ECO:0000256" key="1">
    <source>
        <dbReference type="ARBA" id="ARBA00004141"/>
    </source>
</evidence>
<name>A0A2M9Y372_9LEPT</name>
<comment type="catalytic activity">
    <reaction evidence="6">
        <text>a quinone + NADH + 5 H(+)(in) = a quinol + NAD(+) + 4 H(+)(out)</text>
        <dbReference type="Rhea" id="RHEA:57888"/>
        <dbReference type="ChEBI" id="CHEBI:15378"/>
        <dbReference type="ChEBI" id="CHEBI:24646"/>
        <dbReference type="ChEBI" id="CHEBI:57540"/>
        <dbReference type="ChEBI" id="CHEBI:57945"/>
        <dbReference type="ChEBI" id="CHEBI:132124"/>
    </reaction>
</comment>
<dbReference type="PANTHER" id="PTHR11432">
    <property type="entry name" value="NADH DEHYDROGENASE SUBUNIT 1"/>
    <property type="match status" value="1"/>
</dbReference>
<comment type="function">
    <text evidence="6">NDH-1 shuttles electrons from NADH, via FMN and iron-sulfur (Fe-S) centers, to quinones in the respiratory chain. The immediate electron acceptor for the enzyme in this species is believed to be ubiquinone. Couples the redox reaction to proton translocation (for every two electrons transferred, four hydrogen ions are translocated across the cytoplasmic membrane), and thus conserves the redox energy in a proton gradient. This subunit may bind ubiquinone.</text>
</comment>
<reference evidence="8" key="1">
    <citation type="journal article" date="2019" name="PLoS Negl. Trop. Dis.">
        <title>Revisiting the worldwide diversity of Leptospira species in the environment.</title>
        <authorList>
            <person name="Vincent A.T."/>
            <person name="Schiettekatte O."/>
            <person name="Bourhy P."/>
            <person name="Veyrier F.J."/>
            <person name="Picardeau M."/>
        </authorList>
    </citation>
    <scope>NUCLEOTIDE SEQUENCE [LARGE SCALE GENOMIC DNA]</scope>
    <source>
        <strain evidence="8">201800277</strain>
    </source>
</reference>
<dbReference type="NCBIfam" id="NF004741">
    <property type="entry name" value="PRK06076.1-2"/>
    <property type="match status" value="1"/>
</dbReference>
<keyword evidence="9" id="KW-1185">Reference proteome</keyword>
<keyword evidence="6" id="KW-1278">Translocase</keyword>
<sequence>MDWALILAWGIKILSLFFVILTGVAYYTLAERKFAGFIQDRPGPNRAGIFGLFQPLADGIKFIAKEEIFPKNVSKGMYLLAPSISMTCAIMAWAVIPFGGSLPAPEWLTALTGVTIIDLQIANPDSGVLYMLAISSLSVYGIMIAGWSSNNKYSLLGGVRSTAQMISYELPMGLSIVVIVIMTGSLKLTDISDSQKDMWNILTPPGFVAFFIYVTAMFAETNRLPFDLAEAESELVVGFHTEYGAFKFALFFLAEYMNMITMSCLTTLLFFGGYNVPFQLGAGSPYQAFIGLGFFVLKVLFFAFLFIWVRWTLPRFRYDQLMKLGWKKMIPWGLFAVMFAAIYTVYWKEGWLKLFI</sequence>
<dbReference type="AlphaFoldDB" id="A0A2M9Y372"/>
<organism evidence="8 9">
    <name type="scientific">Leptospira brenneri</name>
    <dbReference type="NCBI Taxonomy" id="2023182"/>
    <lineage>
        <taxon>Bacteria</taxon>
        <taxon>Pseudomonadati</taxon>
        <taxon>Spirochaetota</taxon>
        <taxon>Spirochaetia</taxon>
        <taxon>Leptospirales</taxon>
        <taxon>Leptospiraceae</taxon>
        <taxon>Leptospira</taxon>
    </lineage>
</organism>
<dbReference type="OrthoDB" id="9803734at2"/>
<comment type="subcellular location">
    <subcellularLocation>
        <location evidence="6 7">Cell membrane</location>
        <topology evidence="6 7">Multi-pass membrane protein</topology>
    </subcellularLocation>
    <subcellularLocation>
        <location evidence="1">Membrane</location>
        <topology evidence="1">Multi-pass membrane protein</topology>
    </subcellularLocation>
</comment>
<dbReference type="GO" id="GO:0003954">
    <property type="term" value="F:NADH dehydrogenase activity"/>
    <property type="evidence" value="ECO:0007669"/>
    <property type="project" value="TreeGrafter"/>
</dbReference>
<dbReference type="RefSeq" id="WP_100790409.1">
    <property type="nucleotide sequence ID" value="NZ_NPDQ01000003.1"/>
</dbReference>
<evidence type="ECO:0000313" key="9">
    <source>
        <dbReference type="Proteomes" id="UP000297891"/>
    </source>
</evidence>
<comment type="subunit">
    <text evidence="6">NDH-1 is composed of 14 different subunits. Subunits NuoA, H, J, K, L, M, N constitute the membrane sector of the complex.</text>
</comment>
<gene>
    <name evidence="6 8" type="primary">nuoH</name>
    <name evidence="8" type="ORF">EHQ30_13865</name>
</gene>
<evidence type="ECO:0000256" key="4">
    <source>
        <dbReference type="ARBA" id="ARBA00022989"/>
    </source>
</evidence>
<dbReference type="EMBL" id="RQFP01000014">
    <property type="protein sequence ID" value="TGK91311.1"/>
    <property type="molecule type" value="Genomic_DNA"/>
</dbReference>
<keyword evidence="5 6" id="KW-0472">Membrane</keyword>
<dbReference type="HAMAP" id="MF_01350">
    <property type="entry name" value="NDH1_NuoH"/>
    <property type="match status" value="1"/>
</dbReference>
<dbReference type="EC" id="7.1.1.-" evidence="6"/>
<keyword evidence="3 6" id="KW-0812">Transmembrane</keyword>
<keyword evidence="2" id="KW-0997">Cell inner membrane</keyword>
<keyword evidence="6" id="KW-0830">Ubiquinone</keyword>